<evidence type="ECO:0000313" key="2">
    <source>
        <dbReference type="EMBL" id="AGF95806.1"/>
    </source>
</evidence>
<dbReference type="HOGENOM" id="CLU_3163129_0_0_2"/>
<keyword evidence="1" id="KW-0472">Membrane</keyword>
<proteinExistence type="predicted"/>
<dbReference type="KEGG" id="mmaz:MmTuc01_0361"/>
<keyword evidence="1" id="KW-0812">Transmembrane</keyword>
<dbReference type="AlphaFoldDB" id="M1PUE2"/>
<sequence>MYFQGDKQWKGKWLWLFSCKLFILSKLFGFKRFLKTLSLQNGQFKMF</sequence>
<dbReference type="EMBL" id="CP004144">
    <property type="protein sequence ID" value="AGF95806.1"/>
    <property type="molecule type" value="Genomic_DNA"/>
</dbReference>
<dbReference type="Proteomes" id="UP000011718">
    <property type="component" value="Chromosome"/>
</dbReference>
<gene>
    <name evidence="2" type="ORF">MmTuc01_0361</name>
</gene>
<organism evidence="2 3">
    <name type="scientific">Methanosarcina mazei Tuc01</name>
    <dbReference type="NCBI Taxonomy" id="1236903"/>
    <lineage>
        <taxon>Archaea</taxon>
        <taxon>Methanobacteriati</taxon>
        <taxon>Methanobacteriota</taxon>
        <taxon>Stenosarchaea group</taxon>
        <taxon>Methanomicrobia</taxon>
        <taxon>Methanosarcinales</taxon>
        <taxon>Methanosarcinaceae</taxon>
        <taxon>Methanosarcina</taxon>
    </lineage>
</organism>
<dbReference type="BioCyc" id="MMAZ1236903:G139K-354-MONOMER"/>
<keyword evidence="1" id="KW-1133">Transmembrane helix</keyword>
<name>M1PUE2_METMZ</name>
<evidence type="ECO:0000313" key="3">
    <source>
        <dbReference type="Proteomes" id="UP000011718"/>
    </source>
</evidence>
<reference evidence="2 3" key="1">
    <citation type="journal article" date="2013" name="Genome Announc.">
        <title>Complete Genome of a Methanosarcina mazei Strain Isolated from Sediment Samples from an Amazonian Flooded Area.</title>
        <authorList>
            <person name="Assis das Gracas D."/>
            <person name="Thiago Juca Ramos R."/>
            <person name="Vieira Araujo A.C."/>
            <person name="Zahlouth R."/>
            <person name="Ribeiro Carneiro A."/>
            <person name="Souza Lopes T."/>
            <person name="Azevedo Barauna R."/>
            <person name="Azevedo V."/>
            <person name="Cruz Schneider M.P."/>
            <person name="Pellizari V.H."/>
            <person name="Silva A."/>
        </authorList>
    </citation>
    <scope>NUCLEOTIDE SEQUENCE [LARGE SCALE GENOMIC DNA]</scope>
    <source>
        <strain evidence="2 3">Tuc01</strain>
    </source>
</reference>
<accession>M1PUE2</accession>
<feature type="transmembrane region" description="Helical" evidence="1">
    <location>
        <begin position="12"/>
        <end position="30"/>
    </location>
</feature>
<protein>
    <submittedName>
        <fullName evidence="2">Uncharacterized protein</fullName>
    </submittedName>
</protein>
<evidence type="ECO:0000256" key="1">
    <source>
        <dbReference type="SAM" id="Phobius"/>
    </source>
</evidence>